<name>A0A1H1SN00_9FLAO</name>
<gene>
    <name evidence="2" type="ORF">SAMN04489797_1717</name>
</gene>
<dbReference type="STRING" id="1249933.SAMN04489797_1717"/>
<dbReference type="Gene3D" id="3.40.50.300">
    <property type="entry name" value="P-loop containing nucleotide triphosphate hydrolases"/>
    <property type="match status" value="1"/>
</dbReference>
<reference evidence="2 3" key="1">
    <citation type="submission" date="2016-10" db="EMBL/GenBank/DDBJ databases">
        <authorList>
            <person name="Varghese N."/>
            <person name="Submissions S."/>
        </authorList>
    </citation>
    <scope>NUCLEOTIDE SEQUENCE [LARGE SCALE GENOMIC DNA]</scope>
    <source>
        <strain evidence="2 3">RHA_55</strain>
    </source>
</reference>
<sequence length="852" mass="99640">MEEHLAHINDLKTIIGTRIITRSKTVVGYIRPEYSYISEFKVSKIENESLKWTFPDEGSVVVHNNFQTEIEEVFQEGELFKIEYEETKNYIPGSGFSKYQSLRGNASTIEKLPLIIEANIENIINDGIVYLPYQNHSYVFIKDEEEIFGPIAITEEVIDEELNDDSSNFKYNLQAITNTKEFDLDMDFEDVIHVFDIEDLREYIIDNDFFEDQQIIDFYITNIQALLKQIKPIRLILNESNDKIIKLINSQFPDDTIDSSLIKGEFSEVKKLRLKKFIEIQDKSKKWYEFIERNILPNYLKTEDGKEFVDEYFNSNKKEIIQTKIDEISREVEILTKVEEKKIKEKLLELENDKNNIINYNINAKKEKEILEEELEQLSDEVNSVKKKNIELKDIEEKIIIKKRELNIIDEISELDAKISEKESRESELDIILNNAQNKISNLEKQKMEIETSLAKISEDLIIKRIGEIQPYFELMNGSYNKYIDKEKVSIEFVVDAKDIKFNSLKVTPDTFNLLIEDLDNFLQSKGRTYKKEDVLNFVILYFQNFLIIFSGLPGIGKTSLTVLLSEFFTHKNCSLELAVSKGWNSRKVLFGYNNPINSSYQFDEFGFVKTMIGFNISNPDIPLNIILDEANLSPIEYYWSDFISLYDKNKNGEDRVLKLDLEGHERLRVPSQLKFMATINNDHTTERLSPRLIDRVPIISLEHEYLGFYDNQNEIDYSFNGYYSYSQLDSFCNPYDVSLLSKEEDIFKEVFNILKEEGGIIVSIRKMNAIKKYCTISRDLMSKYTSNQYAHIDYSIAQFALPQIQGQGTQFEIMIDKLLELFKSNQLSKSAKILKKIKDKGANFQVFSFFN</sequence>
<dbReference type="RefSeq" id="WP_092446153.1">
    <property type="nucleotide sequence ID" value="NZ_LT629774.1"/>
</dbReference>
<dbReference type="InterPro" id="IPR027417">
    <property type="entry name" value="P-loop_NTPase"/>
</dbReference>
<keyword evidence="3" id="KW-1185">Reference proteome</keyword>
<evidence type="ECO:0000313" key="3">
    <source>
        <dbReference type="Proteomes" id="UP000198963"/>
    </source>
</evidence>
<keyword evidence="1" id="KW-0175">Coiled coil</keyword>
<dbReference type="AlphaFoldDB" id="A0A1H1SN00"/>
<proteinExistence type="predicted"/>
<accession>A0A1H1SN00</accession>
<dbReference type="EMBL" id="LT629774">
    <property type="protein sequence ID" value="SDS49233.1"/>
    <property type="molecule type" value="Genomic_DNA"/>
</dbReference>
<evidence type="ECO:0000313" key="2">
    <source>
        <dbReference type="EMBL" id="SDS49233.1"/>
    </source>
</evidence>
<organism evidence="2 3">
    <name type="scientific">Winogradskyella sediminis</name>
    <dbReference type="NCBI Taxonomy" id="1382466"/>
    <lineage>
        <taxon>Bacteria</taxon>
        <taxon>Pseudomonadati</taxon>
        <taxon>Bacteroidota</taxon>
        <taxon>Flavobacteriia</taxon>
        <taxon>Flavobacteriales</taxon>
        <taxon>Flavobacteriaceae</taxon>
        <taxon>Winogradskyella</taxon>
    </lineage>
</organism>
<feature type="coiled-coil region" evidence="1">
    <location>
        <begin position="361"/>
        <end position="460"/>
    </location>
</feature>
<dbReference type="SUPFAM" id="SSF52540">
    <property type="entry name" value="P-loop containing nucleoside triphosphate hydrolases"/>
    <property type="match status" value="1"/>
</dbReference>
<protein>
    <recommendedName>
        <fullName evidence="4">AAA domain (Dynein-related subfamily)</fullName>
    </recommendedName>
</protein>
<dbReference type="Proteomes" id="UP000198963">
    <property type="component" value="Chromosome I"/>
</dbReference>
<evidence type="ECO:0008006" key="4">
    <source>
        <dbReference type="Google" id="ProtNLM"/>
    </source>
</evidence>
<evidence type="ECO:0000256" key="1">
    <source>
        <dbReference type="SAM" id="Coils"/>
    </source>
</evidence>